<dbReference type="RefSeq" id="WP_087852650.1">
    <property type="nucleotide sequence ID" value="NZ_FYAJ01000001.1"/>
</dbReference>
<dbReference type="SUPFAM" id="SSF102114">
    <property type="entry name" value="Radical SAM enzymes"/>
    <property type="match status" value="1"/>
</dbReference>
<keyword evidence="11" id="KW-1185">Reference proteome</keyword>
<proteinExistence type="predicted"/>
<reference evidence="11" key="1">
    <citation type="submission" date="2017-06" db="EMBL/GenBank/DDBJ databases">
        <authorList>
            <person name="Rodrigo-Torres L."/>
            <person name="Arahal R.D."/>
            <person name="Lucena T."/>
        </authorList>
    </citation>
    <scope>NUCLEOTIDE SEQUENCE [LARGE SCALE GENOMIC DNA]</scope>
    <source>
        <strain evidence="11">CECT 9192</strain>
    </source>
</reference>
<dbReference type="InterPro" id="IPR013785">
    <property type="entry name" value="Aldolase_TIM"/>
</dbReference>
<evidence type="ECO:0000256" key="6">
    <source>
        <dbReference type="ARBA" id="ARBA00023014"/>
    </source>
</evidence>
<keyword evidence="7" id="KW-0051">Antiviral defense</keyword>
<gene>
    <name evidence="10" type="ORF">PAND9192_00827</name>
</gene>
<evidence type="ECO:0000256" key="7">
    <source>
        <dbReference type="ARBA" id="ARBA00023118"/>
    </source>
</evidence>
<dbReference type="AlphaFoldDB" id="A0A1Y6M9L0"/>
<dbReference type="Pfam" id="PF04055">
    <property type="entry name" value="Radical_SAM"/>
    <property type="match status" value="1"/>
</dbReference>
<dbReference type="Gene3D" id="3.20.20.70">
    <property type="entry name" value="Aldolase class I"/>
    <property type="match status" value="1"/>
</dbReference>
<keyword evidence="2" id="KW-0004">4Fe-4S</keyword>
<dbReference type="SFLD" id="SFLDS00029">
    <property type="entry name" value="Radical_SAM"/>
    <property type="match status" value="1"/>
</dbReference>
<evidence type="ECO:0000256" key="5">
    <source>
        <dbReference type="ARBA" id="ARBA00023004"/>
    </source>
</evidence>
<dbReference type="GO" id="GO:0051607">
    <property type="term" value="P:defense response to virus"/>
    <property type="evidence" value="ECO:0007669"/>
    <property type="project" value="UniProtKB-KW"/>
</dbReference>
<feature type="domain" description="Radical SAM core" evidence="9">
    <location>
        <begin position="12"/>
        <end position="148"/>
    </location>
</feature>
<dbReference type="Proteomes" id="UP000195719">
    <property type="component" value="Unassembled WGS sequence"/>
</dbReference>
<dbReference type="CDD" id="cd01335">
    <property type="entry name" value="Radical_SAM"/>
    <property type="match status" value="1"/>
</dbReference>
<protein>
    <recommendedName>
        <fullName evidence="8">S-adenosylmethionine-dependent nucleotide dehydratase</fullName>
    </recommendedName>
</protein>
<accession>A0A1Y6M9L0</accession>
<keyword evidence="4" id="KW-0479">Metal-binding</keyword>
<dbReference type="SFLD" id="SFLDG01088">
    <property type="entry name" value="antiviral_proteins"/>
    <property type="match status" value="1"/>
</dbReference>
<dbReference type="PANTHER" id="PTHR21339">
    <property type="entry name" value="RADICAL S-ADENOSYL METHIONINE DOMAIN-CONTAINING PROTEIN 2"/>
    <property type="match status" value="1"/>
</dbReference>
<dbReference type="InterPro" id="IPR007197">
    <property type="entry name" value="rSAM"/>
</dbReference>
<dbReference type="EMBL" id="FYAJ01000001">
    <property type="protein sequence ID" value="SMY33224.1"/>
    <property type="molecule type" value="Genomic_DNA"/>
</dbReference>
<organism evidence="10 11">
    <name type="scientific">Photobacterium andalusiense</name>
    <dbReference type="NCBI Taxonomy" id="2204296"/>
    <lineage>
        <taxon>Bacteria</taxon>
        <taxon>Pseudomonadati</taxon>
        <taxon>Pseudomonadota</taxon>
        <taxon>Gammaproteobacteria</taxon>
        <taxon>Vibrionales</taxon>
        <taxon>Vibrionaceae</taxon>
        <taxon>Photobacterium</taxon>
    </lineage>
</organism>
<dbReference type="NCBIfam" id="NF038283">
    <property type="entry name" value="viperin_w_prok"/>
    <property type="match status" value="1"/>
</dbReference>
<dbReference type="SFLD" id="SFLDG01067">
    <property type="entry name" value="SPASM/twitch_domain_containing"/>
    <property type="match status" value="1"/>
</dbReference>
<evidence type="ECO:0000313" key="11">
    <source>
        <dbReference type="Proteomes" id="UP000195719"/>
    </source>
</evidence>
<dbReference type="InterPro" id="IPR051196">
    <property type="entry name" value="RSAD2/Viperin_antiviral"/>
</dbReference>
<evidence type="ECO:0000256" key="8">
    <source>
        <dbReference type="ARBA" id="ARBA00039667"/>
    </source>
</evidence>
<evidence type="ECO:0000256" key="4">
    <source>
        <dbReference type="ARBA" id="ARBA00022723"/>
    </source>
</evidence>
<dbReference type="GO" id="GO:0046872">
    <property type="term" value="F:metal ion binding"/>
    <property type="evidence" value="ECO:0007669"/>
    <property type="project" value="UniProtKB-KW"/>
</dbReference>
<dbReference type="GO" id="GO:0051539">
    <property type="term" value="F:4 iron, 4 sulfur cluster binding"/>
    <property type="evidence" value="ECO:0007669"/>
    <property type="project" value="UniProtKB-KW"/>
</dbReference>
<dbReference type="InterPro" id="IPR058240">
    <property type="entry name" value="rSAM_sf"/>
</dbReference>
<comment type="cofactor">
    <cofactor evidence="1">
        <name>[4Fe-4S] cluster</name>
        <dbReference type="ChEBI" id="CHEBI:49883"/>
    </cofactor>
</comment>
<keyword evidence="3" id="KW-0949">S-adenosyl-L-methionine</keyword>
<dbReference type="GO" id="GO:0003824">
    <property type="term" value="F:catalytic activity"/>
    <property type="evidence" value="ECO:0007669"/>
    <property type="project" value="InterPro"/>
</dbReference>
<evidence type="ECO:0000256" key="2">
    <source>
        <dbReference type="ARBA" id="ARBA00022485"/>
    </source>
</evidence>
<evidence type="ECO:0000256" key="3">
    <source>
        <dbReference type="ARBA" id="ARBA00022691"/>
    </source>
</evidence>
<keyword evidence="5" id="KW-0408">Iron</keyword>
<keyword evidence="6" id="KW-0411">Iron-sulfur</keyword>
<evidence type="ECO:0000313" key="10">
    <source>
        <dbReference type="EMBL" id="SMY33224.1"/>
    </source>
</evidence>
<name>A0A1Y6M9L0_9GAMM</name>
<evidence type="ECO:0000256" key="1">
    <source>
        <dbReference type="ARBA" id="ARBA00001966"/>
    </source>
</evidence>
<evidence type="ECO:0000259" key="9">
    <source>
        <dbReference type="Pfam" id="PF04055"/>
    </source>
</evidence>
<dbReference type="PANTHER" id="PTHR21339:SF0">
    <property type="entry name" value="S-ADENOSYLMETHIONINE-DEPENDENT NUCLEOTIDE DEHYDRATASE RSAD2"/>
    <property type="match status" value="1"/>
</dbReference>
<sequence length="299" mass="34311">MSIQELVINFHMTETCNFRCEYCYATWDGNNSQQELHHSYSNIKELVTKTANYFLNDNPIKQKLGYKSVRLNFAGGEPVMLGSRFIKAVLLAKSLGLNTSLITNGHLLTNTMLSKVSPHLDMLGISFDTADHLLADSIGRVDRKKDWLSPQRLEEIVFHYRQSNPCGIVKINTVVNKYNWEETLTATITKIMPDKWKILRVLPVYSDSLCVTQQQYKHYITKHQSLSNIIVAEDNDDMWQSYLMLNPEGKFYQNSGPCEGIKQSPSILDVSITDALTHIEFNPDTFAKRYKSNIDFQEI</sequence>